<dbReference type="Gene3D" id="3.90.550.10">
    <property type="entry name" value="Spore Coat Polysaccharide Biosynthesis Protein SpsA, Chain A"/>
    <property type="match status" value="1"/>
</dbReference>
<dbReference type="Proteomes" id="UP000678679">
    <property type="component" value="Chromosome 1"/>
</dbReference>
<proteinExistence type="predicted"/>
<dbReference type="SUPFAM" id="SSF53448">
    <property type="entry name" value="Nucleotide-diphospho-sugar transferases"/>
    <property type="match status" value="1"/>
</dbReference>
<evidence type="ECO:0000313" key="3">
    <source>
        <dbReference type="Proteomes" id="UP000678679"/>
    </source>
</evidence>
<keyword evidence="3" id="KW-1185">Reference proteome</keyword>
<feature type="domain" description="Glycosyltransferase 2-like" evidence="1">
    <location>
        <begin position="1"/>
        <end position="153"/>
    </location>
</feature>
<dbReference type="PANTHER" id="PTHR22916:SF3">
    <property type="entry name" value="UDP-GLCNAC:BETAGAL BETA-1,3-N-ACETYLGLUCOSAMINYLTRANSFERASE-LIKE PROTEIN 1"/>
    <property type="match status" value="1"/>
</dbReference>
<dbReference type="AlphaFoldDB" id="A0AAX1N2J9"/>
<dbReference type="EMBL" id="CP076132">
    <property type="protein sequence ID" value="QWG00158.1"/>
    <property type="molecule type" value="Genomic_DNA"/>
</dbReference>
<reference evidence="2 3" key="1">
    <citation type="submission" date="2021-05" db="EMBL/GenBank/DDBJ databases">
        <title>Comparative genomic studies on the polysaccharide-degrading batcterial strains of the Flammeovirga genus.</title>
        <authorList>
            <person name="Zewei F."/>
            <person name="Zheng Z."/>
            <person name="Yu L."/>
            <person name="Ruyue G."/>
            <person name="Yanhong M."/>
            <person name="Yuanyuan C."/>
            <person name="Jingyan G."/>
            <person name="Wenjun H."/>
        </authorList>
    </citation>
    <scope>NUCLEOTIDE SEQUENCE [LARGE SCALE GENOMIC DNA]</scope>
    <source>
        <strain evidence="2 3">NBRC:100898</strain>
    </source>
</reference>
<protein>
    <submittedName>
        <fullName evidence="2">Glycosyltransferase family 2 protein</fullName>
    </submittedName>
</protein>
<dbReference type="CDD" id="cd00761">
    <property type="entry name" value="Glyco_tranf_GTA_type"/>
    <property type="match status" value="1"/>
</dbReference>
<name>A0AAX1N2J9_9BACT</name>
<dbReference type="InterPro" id="IPR001173">
    <property type="entry name" value="Glyco_trans_2-like"/>
</dbReference>
<dbReference type="KEGG" id="fya:KMW28_10895"/>
<accession>A0AAX1N2J9</accession>
<gene>
    <name evidence="2" type="ORF">KMW28_10895</name>
</gene>
<evidence type="ECO:0000313" key="2">
    <source>
        <dbReference type="EMBL" id="QWG00158.1"/>
    </source>
</evidence>
<sequence>MPAYNCESYINKAIDSIVNQTYDNWELIICDDGSTDNTKNIIDSYNDPRIIKNHNEINIGNLKTTNKLISLCKGELITIQDADDWSDFERIKLQVNEFRKDHLLFLCGSQSVKINNNGKILKKSDFPLSYIDIKKVLPFEFQFTSASIMFKREIISSHEIFNVFFDRKGGVDWYFFGSMILKYKMINLKETLYFYRYNSNSITNKKPENPSNMIMGRIVVYLLEQKIKYGKDGLTDNDLLKNRFNKYYNALLDEYEIDKLLLGRQYAIRLIQHHSYLEGTKELILNFFSSPALFIKWISKKILKI</sequence>
<organism evidence="2 3">
    <name type="scientific">Flammeovirga yaeyamensis</name>
    <dbReference type="NCBI Taxonomy" id="367791"/>
    <lineage>
        <taxon>Bacteria</taxon>
        <taxon>Pseudomonadati</taxon>
        <taxon>Bacteroidota</taxon>
        <taxon>Cytophagia</taxon>
        <taxon>Cytophagales</taxon>
        <taxon>Flammeovirgaceae</taxon>
        <taxon>Flammeovirga</taxon>
    </lineage>
</organism>
<evidence type="ECO:0000259" key="1">
    <source>
        <dbReference type="Pfam" id="PF00535"/>
    </source>
</evidence>
<dbReference type="Pfam" id="PF00535">
    <property type="entry name" value="Glycos_transf_2"/>
    <property type="match status" value="1"/>
</dbReference>
<dbReference type="RefSeq" id="WP_215585719.1">
    <property type="nucleotide sequence ID" value="NZ_CP076132.1"/>
</dbReference>
<dbReference type="InterPro" id="IPR029044">
    <property type="entry name" value="Nucleotide-diphossugar_trans"/>
</dbReference>
<dbReference type="PANTHER" id="PTHR22916">
    <property type="entry name" value="GLYCOSYLTRANSFERASE"/>
    <property type="match status" value="1"/>
</dbReference>
<dbReference type="GO" id="GO:0016758">
    <property type="term" value="F:hexosyltransferase activity"/>
    <property type="evidence" value="ECO:0007669"/>
    <property type="project" value="UniProtKB-ARBA"/>
</dbReference>